<dbReference type="EMBL" id="CP019640">
    <property type="protein sequence ID" value="AQQ52580.1"/>
    <property type="molecule type" value="Genomic_DNA"/>
</dbReference>
<proteinExistence type="predicted"/>
<evidence type="ECO:0000256" key="1">
    <source>
        <dbReference type="SAM" id="MobiDB-lite"/>
    </source>
</evidence>
<sequence length="81" mass="8930">MLIESSGKTEGLQRLDVPAADGSSETSNHLIKISRQKLPSAAPLAFQEIESPDVTYCMLENLEAGRRNKSCHQQYILTALK</sequence>
<dbReference type="RefSeq" id="WP_077588463.1">
    <property type="nucleotide sequence ID" value="NZ_CP019640.1"/>
</dbReference>
<evidence type="ECO:0000313" key="2">
    <source>
        <dbReference type="EMBL" id="AQQ52580.1"/>
    </source>
</evidence>
<keyword evidence="3" id="KW-1185">Reference proteome</keyword>
<protein>
    <submittedName>
        <fullName evidence="2">Uncharacterized protein</fullName>
    </submittedName>
</protein>
<name>A0A1Q2KWL2_9BACL</name>
<evidence type="ECO:0000313" key="3">
    <source>
        <dbReference type="Proteomes" id="UP000188184"/>
    </source>
</evidence>
<accession>A0A1Q2KWL2</accession>
<feature type="region of interest" description="Disordered" evidence="1">
    <location>
        <begin position="1"/>
        <end position="26"/>
    </location>
</feature>
<dbReference type="Proteomes" id="UP000188184">
    <property type="component" value="Chromosome"/>
</dbReference>
<dbReference type="AlphaFoldDB" id="A0A1Q2KWL2"/>
<reference evidence="2 3" key="1">
    <citation type="submission" date="2017-02" db="EMBL/GenBank/DDBJ databases">
        <title>The complete genomic sequence of a novel cold adapted crude oil-degrading bacterium Planococcus qaidamina Y42.</title>
        <authorList>
            <person name="Yang R."/>
        </authorList>
    </citation>
    <scope>NUCLEOTIDE SEQUENCE [LARGE SCALE GENOMIC DNA]</scope>
    <source>
        <strain evidence="2 3">Y42</strain>
    </source>
</reference>
<organism evidence="2 3">
    <name type="scientific">Planococcus lenghuensis</name>
    <dbReference type="NCBI Taxonomy" id="2213202"/>
    <lineage>
        <taxon>Bacteria</taxon>
        <taxon>Bacillati</taxon>
        <taxon>Bacillota</taxon>
        <taxon>Bacilli</taxon>
        <taxon>Bacillales</taxon>
        <taxon>Caryophanaceae</taxon>
        <taxon>Planococcus</taxon>
    </lineage>
</organism>
<gene>
    <name evidence="2" type="ORF">B0X71_05370</name>
</gene>
<dbReference type="KEGG" id="pmar:B0X71_05370"/>